<protein>
    <recommendedName>
        <fullName evidence="2">EAL domain-containing protein</fullName>
    </recommendedName>
</protein>
<dbReference type="PANTHER" id="PTHR33121">
    <property type="entry name" value="CYCLIC DI-GMP PHOSPHODIESTERASE PDEF"/>
    <property type="match status" value="1"/>
</dbReference>
<reference evidence="3 4" key="1">
    <citation type="submission" date="2016-12" db="EMBL/GenBank/DDBJ databases">
        <title>Diversity of luminous bacteria.</title>
        <authorList>
            <person name="Yoshizawa S."/>
            <person name="Kogure K."/>
        </authorList>
    </citation>
    <scope>NUCLEOTIDE SEQUENCE [LARGE SCALE GENOMIC DNA]</scope>
    <source>
        <strain evidence="3 4">LC1-200</strain>
    </source>
</reference>
<dbReference type="InterPro" id="IPR035919">
    <property type="entry name" value="EAL_sf"/>
</dbReference>
<dbReference type="Proteomes" id="UP000238730">
    <property type="component" value="Unassembled WGS sequence"/>
</dbReference>
<dbReference type="OrthoDB" id="675397at2"/>
<feature type="transmembrane region" description="Helical" evidence="1">
    <location>
        <begin position="41"/>
        <end position="64"/>
    </location>
</feature>
<accession>A0A2S7VYI9</accession>
<dbReference type="GO" id="GO:0071111">
    <property type="term" value="F:cyclic-guanylate-specific phosphodiesterase activity"/>
    <property type="evidence" value="ECO:0007669"/>
    <property type="project" value="InterPro"/>
</dbReference>
<dbReference type="InterPro" id="IPR050706">
    <property type="entry name" value="Cyclic-di-GMP_PDE-like"/>
</dbReference>
<feature type="domain" description="EAL" evidence="2">
    <location>
        <begin position="266"/>
        <end position="513"/>
    </location>
</feature>
<gene>
    <name evidence="3" type="ORF">BTO08_07020</name>
</gene>
<dbReference type="InterPro" id="IPR001633">
    <property type="entry name" value="EAL_dom"/>
</dbReference>
<evidence type="ECO:0000313" key="4">
    <source>
        <dbReference type="Proteomes" id="UP000238730"/>
    </source>
</evidence>
<name>A0A2S7VYI9_PHOAN</name>
<dbReference type="RefSeq" id="WP_105060432.1">
    <property type="nucleotide sequence ID" value="NZ_MSCJ01000001.1"/>
</dbReference>
<keyword evidence="1" id="KW-0472">Membrane</keyword>
<dbReference type="Pfam" id="PF00563">
    <property type="entry name" value="EAL"/>
    <property type="match status" value="1"/>
</dbReference>
<dbReference type="CDD" id="cd01948">
    <property type="entry name" value="EAL"/>
    <property type="match status" value="1"/>
</dbReference>
<feature type="transmembrane region" description="Helical" evidence="1">
    <location>
        <begin position="6"/>
        <end position="29"/>
    </location>
</feature>
<organism evidence="3 4">
    <name type="scientific">Photobacterium angustum</name>
    <dbReference type="NCBI Taxonomy" id="661"/>
    <lineage>
        <taxon>Bacteria</taxon>
        <taxon>Pseudomonadati</taxon>
        <taxon>Pseudomonadota</taxon>
        <taxon>Gammaproteobacteria</taxon>
        <taxon>Vibrionales</taxon>
        <taxon>Vibrionaceae</taxon>
        <taxon>Photobacterium</taxon>
    </lineage>
</organism>
<keyword evidence="1" id="KW-1133">Transmembrane helix</keyword>
<evidence type="ECO:0000256" key="1">
    <source>
        <dbReference type="SAM" id="Phobius"/>
    </source>
</evidence>
<keyword evidence="1" id="KW-0812">Transmembrane</keyword>
<proteinExistence type="predicted"/>
<feature type="transmembrane region" description="Helical" evidence="1">
    <location>
        <begin position="242"/>
        <end position="263"/>
    </location>
</feature>
<dbReference type="PANTHER" id="PTHR33121:SF56">
    <property type="entry name" value="SIGNALLING PROTEIN WITH EAL AND C2 DOMAINS"/>
    <property type="match status" value="1"/>
</dbReference>
<evidence type="ECO:0000313" key="3">
    <source>
        <dbReference type="EMBL" id="PQJ67169.1"/>
    </source>
</evidence>
<dbReference type="SUPFAM" id="SSF141868">
    <property type="entry name" value="EAL domain-like"/>
    <property type="match status" value="1"/>
</dbReference>
<dbReference type="Gene3D" id="3.20.20.450">
    <property type="entry name" value="EAL domain"/>
    <property type="match status" value="1"/>
</dbReference>
<dbReference type="PROSITE" id="PS50883">
    <property type="entry name" value="EAL"/>
    <property type="match status" value="1"/>
</dbReference>
<dbReference type="AlphaFoldDB" id="A0A2S7VYI9"/>
<evidence type="ECO:0000259" key="2">
    <source>
        <dbReference type="PROSITE" id="PS50883"/>
    </source>
</evidence>
<dbReference type="EMBL" id="MSCJ01000001">
    <property type="protein sequence ID" value="PQJ67169.1"/>
    <property type="molecule type" value="Genomic_DNA"/>
</dbReference>
<dbReference type="SMART" id="SM00052">
    <property type="entry name" value="EAL"/>
    <property type="match status" value="1"/>
</dbReference>
<sequence>MKFIEFFLFILSIIKAHLWFIGKVIAVFLNPIVKIARQLTVILILIFMSYGFAKISASWLSYLIAYSTIASDIKDYGKKLDTDYWFERQKIEKLKKVSDCSQLDQMQLRELEYDSHDIRYIGVKLGSDKLCTSNGLIDFPIIEAQQPPYIRYISPISKKKETAVLMSVNQQTFLVDITVSDFSKFFFYFCNKCLSFHYEHDLDNISFKPTTWFVMRSDLGHLNGVVVVDKYLQEKLNQRNIYYYWLIYFLLLCLISAGIIYYYHSRHDLKKLLVVGCKKNEFIPYYQPIMSLDDTLQGVEVLVRWKLSNGSLLLPAYFIDVAEKIEVINQITLTLVKKVQKDFSRYRYQYERKVFCAFNLTAQQIENKAFIDQLIDMLKSETNFIASFEITERQHFKNLAMAKANIRSLQGQGYQIKLDDAGTGYGGFSYFMDFNLDGVKIDKMFIDVIGVDDVKVEVLNSIIMMAKRLGIDIVAEGVETQQQVDFLRAHKIDYIQGYYYSKPVPFSELDFND</sequence>
<comment type="caution">
    <text evidence="3">The sequence shown here is derived from an EMBL/GenBank/DDBJ whole genome shotgun (WGS) entry which is preliminary data.</text>
</comment>